<feature type="region of interest" description="Disordered" evidence="1">
    <location>
        <begin position="1"/>
        <end position="39"/>
    </location>
</feature>
<dbReference type="SUPFAM" id="SSF54001">
    <property type="entry name" value="Cysteine proteinases"/>
    <property type="match status" value="1"/>
</dbReference>
<name>A0A669E5G6_ORENI</name>
<keyword evidence="4" id="KW-1185">Reference proteome</keyword>
<dbReference type="InterPro" id="IPR028889">
    <property type="entry name" value="USP"/>
</dbReference>
<dbReference type="InterPro" id="IPR057763">
    <property type="entry name" value="UBL_USP40"/>
</dbReference>
<dbReference type="GO" id="GO:0005634">
    <property type="term" value="C:nucleus"/>
    <property type="evidence" value="ECO:0007669"/>
    <property type="project" value="TreeGrafter"/>
</dbReference>
<dbReference type="GeneTree" id="ENSGT00940000157267"/>
<feature type="region of interest" description="Disordered" evidence="1">
    <location>
        <begin position="389"/>
        <end position="421"/>
    </location>
</feature>
<dbReference type="PROSITE" id="PS00972">
    <property type="entry name" value="USP_1"/>
    <property type="match status" value="1"/>
</dbReference>
<dbReference type="InterPro" id="IPR018200">
    <property type="entry name" value="USP_CS"/>
</dbReference>
<dbReference type="InterPro" id="IPR038765">
    <property type="entry name" value="Papain-like_cys_pep_sf"/>
</dbReference>
<dbReference type="PANTHER" id="PTHR24006:SF842">
    <property type="entry name" value="UBIQUITIN CARBOXYL-TERMINAL HYDROLASE 40"/>
    <property type="match status" value="1"/>
</dbReference>
<feature type="domain" description="USP" evidence="2">
    <location>
        <begin position="40"/>
        <end position="452"/>
    </location>
</feature>
<evidence type="ECO:0000313" key="3">
    <source>
        <dbReference type="Ensembl" id="ENSONIP00000066286.1"/>
    </source>
</evidence>
<organism evidence="3 4">
    <name type="scientific">Oreochromis niloticus</name>
    <name type="common">Nile tilapia</name>
    <name type="synonym">Tilapia nilotica</name>
    <dbReference type="NCBI Taxonomy" id="8128"/>
    <lineage>
        <taxon>Eukaryota</taxon>
        <taxon>Metazoa</taxon>
        <taxon>Chordata</taxon>
        <taxon>Craniata</taxon>
        <taxon>Vertebrata</taxon>
        <taxon>Euteleostomi</taxon>
        <taxon>Actinopterygii</taxon>
        <taxon>Neopterygii</taxon>
        <taxon>Teleostei</taxon>
        <taxon>Neoteleostei</taxon>
        <taxon>Acanthomorphata</taxon>
        <taxon>Ovalentaria</taxon>
        <taxon>Cichlomorphae</taxon>
        <taxon>Cichliformes</taxon>
        <taxon>Cichlidae</taxon>
        <taxon>African cichlids</taxon>
        <taxon>Pseudocrenilabrinae</taxon>
        <taxon>Oreochromini</taxon>
        <taxon>Oreochromis</taxon>
    </lineage>
</organism>
<dbReference type="Ensembl" id="ENSONIT00000041498.1">
    <property type="protein sequence ID" value="ENSONIP00000066286.1"/>
    <property type="gene ID" value="ENSONIG00000001318.2"/>
</dbReference>
<sequence>MFGNLFEEEEEEGFSSTSSKGRVSKIGDEPPPPRGRSNLCGIKNQGGTCYLNSLLQTLLFTPEFREELFSLVPDELGCLEDKDKPEAKVRVIPLELQRLFAHLLLVDQQSASTAGLTDSFGWNSSEGTNQHDVQELNRILFSALEHSLVGTSGSTFIHRLYHGTIVNSIVCKECGNVSQRQEDFLDLTVCVCGLSSLEDALWNMFVAEELFEGNNLYRCAQCDRLVTAAKSAKLRKLPPFMTMSLLRFSFDFAKCERYKETGRYSFPLTINLRPFCEQGDGDDSDYSYELFSVIIHKGGCYGGHYHVYIKDVDKLGRWEPPPKLQEDDPLSIESSKSVLLDQLGQKLMDKIGSSWNKKFRKQYGPICKFLQSHNDVFMMVSNGTRVALKANPPSPATELPSPAELTSNSDPSPQGSHWFDLNDSTVTSIRESDIEKQFQGKESAYMLFYRKTQLHRPSEGNEYHMAQEENIRLQQMREEFEATNNTVELRLHLAPSYRLENGALQPVRNEPSGSTALSFDRRKTVGDLRLAIYQMQEFWEGDMALTVAKSLPAGLHLYNTLTDDSVSLYSAGICTNTELFVWNGREVCGASVLTGAEWEPVLLTVVRPFLGDDVDKEVEEDVESKKREEERTLKELSLKDGDALLVLEPQSFDTSAFVNLAFLFTKMISSFINVFLGTCWHLRRLDWCEEVGEPLMDEDASLSELKIGNGETLVVTEGHLPSKGFLKISIWLYWDPKIMERDFNHTENGPAEGQMPAGTTHNQLPPVCNGNAAELRRVGQIEISDEATLEDLKTQVLTLPALQEVCVPTTGFMRVWQLEGRKLARILRGPQATLRSECCMKLTSGADLCVQTLLKEEDLGPKEVLLYVKMGIPGERSYYPSEELVWNATHDSSPRSLRTCLAARYGLSPDSLLLAKHQPDKHIWEEISNWTQQVSKKKKKKKTESLLGTPFHLKDGDTIGVKVNACLINSVLLWFQRHSVCSPYFFQNLLIDNNRNFITLEDEQGQQRLREEAEERRKG</sequence>
<reference evidence="3" key="2">
    <citation type="submission" date="2025-08" db="UniProtKB">
        <authorList>
            <consortium name="Ensembl"/>
        </authorList>
    </citation>
    <scope>IDENTIFICATION</scope>
</reference>
<accession>A0A669E5G6</accession>
<feature type="compositionally biased region" description="Acidic residues" evidence="1">
    <location>
        <begin position="1"/>
        <end position="13"/>
    </location>
</feature>
<evidence type="ECO:0000259" key="2">
    <source>
        <dbReference type="PROSITE" id="PS50235"/>
    </source>
</evidence>
<dbReference type="AlphaFoldDB" id="A0A669E5G6"/>
<dbReference type="Pfam" id="PF25822">
    <property type="entry name" value="UBL_USP40"/>
    <property type="match status" value="1"/>
</dbReference>
<feature type="compositionally biased region" description="Polar residues" evidence="1">
    <location>
        <begin position="404"/>
        <end position="415"/>
    </location>
</feature>
<dbReference type="GO" id="GO:0004843">
    <property type="term" value="F:cysteine-type deubiquitinase activity"/>
    <property type="evidence" value="ECO:0007669"/>
    <property type="project" value="InterPro"/>
</dbReference>
<dbReference type="PROSITE" id="PS00973">
    <property type="entry name" value="USP_2"/>
    <property type="match status" value="1"/>
</dbReference>
<evidence type="ECO:0000313" key="4">
    <source>
        <dbReference type="Proteomes" id="UP000005207"/>
    </source>
</evidence>
<dbReference type="Gene3D" id="3.90.70.10">
    <property type="entry name" value="Cysteine proteinases"/>
    <property type="match status" value="1"/>
</dbReference>
<reference evidence="4" key="1">
    <citation type="submission" date="2012-01" db="EMBL/GenBank/DDBJ databases">
        <title>The Genome Sequence of Oreochromis niloticus (Nile Tilapia).</title>
        <authorList>
            <consortium name="Broad Institute Genome Assembly Team"/>
            <consortium name="Broad Institute Sequencing Platform"/>
            <person name="Di Palma F."/>
            <person name="Johnson J."/>
            <person name="Lander E.S."/>
            <person name="Lindblad-Toh K."/>
        </authorList>
    </citation>
    <scope>NUCLEOTIDE SEQUENCE [LARGE SCALE GENOMIC DNA]</scope>
</reference>
<dbReference type="PANTHER" id="PTHR24006">
    <property type="entry name" value="UBIQUITIN CARBOXYL-TERMINAL HYDROLASE"/>
    <property type="match status" value="1"/>
</dbReference>
<dbReference type="PROSITE" id="PS50235">
    <property type="entry name" value="USP_3"/>
    <property type="match status" value="1"/>
</dbReference>
<dbReference type="FunFam" id="3.90.70.10:FF:000043">
    <property type="entry name" value="Ubiquitin carboxyl-terminal hydrolase 40"/>
    <property type="match status" value="1"/>
</dbReference>
<dbReference type="Proteomes" id="UP000005207">
    <property type="component" value="Linkage group LG19"/>
</dbReference>
<dbReference type="Pfam" id="PF00443">
    <property type="entry name" value="UCH"/>
    <property type="match status" value="1"/>
</dbReference>
<proteinExistence type="predicted"/>
<reference evidence="3" key="3">
    <citation type="submission" date="2025-09" db="UniProtKB">
        <authorList>
            <consortium name="Ensembl"/>
        </authorList>
    </citation>
    <scope>IDENTIFICATION</scope>
</reference>
<dbReference type="GO" id="GO:0005829">
    <property type="term" value="C:cytosol"/>
    <property type="evidence" value="ECO:0007669"/>
    <property type="project" value="TreeGrafter"/>
</dbReference>
<gene>
    <name evidence="3" type="primary">usp40</name>
</gene>
<protein>
    <submittedName>
        <fullName evidence="3">Ubiquitin specific peptidase 40</fullName>
    </submittedName>
</protein>
<dbReference type="InterPro" id="IPR050164">
    <property type="entry name" value="Peptidase_C19"/>
</dbReference>
<evidence type="ECO:0000256" key="1">
    <source>
        <dbReference type="SAM" id="MobiDB-lite"/>
    </source>
</evidence>
<dbReference type="InterPro" id="IPR001394">
    <property type="entry name" value="Peptidase_C19_UCH"/>
</dbReference>
<dbReference type="GO" id="GO:0016579">
    <property type="term" value="P:protein deubiquitination"/>
    <property type="evidence" value="ECO:0007669"/>
    <property type="project" value="InterPro"/>
</dbReference>